<feature type="region of interest" description="Disordered" evidence="1">
    <location>
        <begin position="259"/>
        <end position="280"/>
    </location>
</feature>
<dbReference type="VEuPathDB" id="TriTrypDB:Tc_MARK_3328"/>
<dbReference type="VEuPathDB" id="TriTrypDB:TCDM_07723"/>
<dbReference type="Proteomes" id="UP000246078">
    <property type="component" value="Unassembled WGS sequence"/>
</dbReference>
<evidence type="ECO:0000313" key="3">
    <source>
        <dbReference type="Proteomes" id="UP000246078"/>
    </source>
</evidence>
<sequence length="423" mass="46223">MYFGRSVLNTVGMQLTTSSDPVICLSKLRAPPYTAVHQSDTYARAAQPLVDRRETQRTVRCQQCHTYGHDASTCNVRPRGNYLQYRRPSKKRQRGCRTPLMNAGDGSSIQSATSHQSSQAAHRAADAPPDLSNCPTKSSGRAMELICQRRSTVVQRNTDFPALGQLYEESKRGRSSDVRAVSMGAENASSRAIHNLMPHARTADEQGELCGLFDGNRSGAIDPTAARQDAAVHVGNGSNPAGYGGFGVTKSCSAIGDEGIDESSVPCDRGRDESSNPQPDRLEESFVFRLACITTSRLFEIAALTPNNFTLEPDGALILDRSLAPKTARADPHRASRFVRIRGQDAFHTIKLCRTLQENEKLTNITNAKVEQTLAPWDATAHSIERGALRHAAPIVETYNLDPQVISQLAKHVDPFDLPQNTV</sequence>
<name>A0A2V2ULW5_TRYCR</name>
<dbReference type="VEuPathDB" id="TriTrypDB:TcYC6_0067730"/>
<comment type="caution">
    <text evidence="2">The sequence shown here is derived from an EMBL/GenBank/DDBJ whole genome shotgun (WGS) entry which is preliminary data.</text>
</comment>
<feature type="compositionally biased region" description="Low complexity" evidence="1">
    <location>
        <begin position="107"/>
        <end position="122"/>
    </location>
</feature>
<dbReference type="VEuPathDB" id="TriTrypDB:TcCL_Unassigned03120"/>
<organism evidence="2 3">
    <name type="scientific">Trypanosoma cruzi</name>
    <dbReference type="NCBI Taxonomy" id="5693"/>
    <lineage>
        <taxon>Eukaryota</taxon>
        <taxon>Discoba</taxon>
        <taxon>Euglenozoa</taxon>
        <taxon>Kinetoplastea</taxon>
        <taxon>Metakinetoplastina</taxon>
        <taxon>Trypanosomatida</taxon>
        <taxon>Trypanosomatidae</taxon>
        <taxon>Trypanosoma</taxon>
        <taxon>Schizotrypanum</taxon>
    </lineage>
</organism>
<dbReference type="VEuPathDB" id="TriTrypDB:TcG_12030"/>
<evidence type="ECO:0000313" key="2">
    <source>
        <dbReference type="EMBL" id="PWU85307.1"/>
    </source>
</evidence>
<dbReference type="EMBL" id="PRFC01000635">
    <property type="protein sequence ID" value="PWU85307.1"/>
    <property type="molecule type" value="Genomic_DNA"/>
</dbReference>
<dbReference type="VEuPathDB" id="TriTrypDB:TcYC6_0016420"/>
<dbReference type="VEuPathDB" id="TriTrypDB:TCSYLVIO_008057"/>
<accession>A0A2V2ULW5</accession>
<dbReference type="VEuPathDB" id="TriTrypDB:TcCL_ESM11864"/>
<dbReference type="VEuPathDB" id="TriTrypDB:TcBrA4_0074330"/>
<dbReference type="VEuPathDB" id="TriTrypDB:TcYC6_0094590"/>
<reference evidence="2 3" key="1">
    <citation type="journal article" date="2018" name="Microb. Genom.">
        <title>Expanding an expanded genome: long-read sequencing of Trypanosoma cruzi.</title>
        <authorList>
            <person name="Berna L."/>
            <person name="Rodriguez M."/>
            <person name="Chiribao M.L."/>
            <person name="Parodi-Talice A."/>
            <person name="Pita S."/>
            <person name="Rijo G."/>
            <person name="Alvarez-Valin F."/>
            <person name="Robello C."/>
        </authorList>
    </citation>
    <scope>NUCLEOTIDE SEQUENCE [LARGE SCALE GENOMIC DNA]</scope>
    <source>
        <strain evidence="2 3">TCC</strain>
    </source>
</reference>
<dbReference type="VEuPathDB" id="TriTrypDB:ECC02_004675"/>
<dbReference type="VEuPathDB" id="TriTrypDB:TCDM_05311"/>
<protein>
    <submittedName>
        <fullName evidence="2">Uncharacterized protein</fullName>
    </submittedName>
</protein>
<dbReference type="VEuPathDB" id="TriTrypDB:TcBrA4_0118210"/>
<dbReference type="VEuPathDB" id="TriTrypDB:C3747_635g11"/>
<gene>
    <name evidence="2" type="ORF">C3747_635g11</name>
</gene>
<feature type="region of interest" description="Disordered" evidence="1">
    <location>
        <begin position="86"/>
        <end position="138"/>
    </location>
</feature>
<dbReference type="VEuPathDB" id="TriTrypDB:TcG_12268"/>
<dbReference type="AlphaFoldDB" id="A0A2V2ULW5"/>
<proteinExistence type="predicted"/>
<dbReference type="VEuPathDB" id="TriTrypDB:C4B63_41g274"/>
<dbReference type="VEuPathDB" id="TriTrypDB:Tc_MARK_6504"/>
<evidence type="ECO:0000256" key="1">
    <source>
        <dbReference type="SAM" id="MobiDB-lite"/>
    </source>
</evidence>
<feature type="compositionally biased region" description="Basic and acidic residues" evidence="1">
    <location>
        <begin position="268"/>
        <end position="280"/>
    </location>
</feature>